<dbReference type="NCBIfam" id="TIGR00675">
    <property type="entry name" value="dcm"/>
    <property type="match status" value="1"/>
</dbReference>
<dbReference type="Pfam" id="PF00145">
    <property type="entry name" value="DNA_methylase"/>
    <property type="match status" value="1"/>
</dbReference>
<proteinExistence type="inferred from homology"/>
<dbReference type="EMBL" id="LNKD01000001">
    <property type="protein sequence ID" value="OSG88468.1"/>
    <property type="molecule type" value="Genomic_DNA"/>
</dbReference>
<dbReference type="Gene3D" id="3.90.120.10">
    <property type="entry name" value="DNA Methylase, subunit A, domain 2"/>
    <property type="match status" value="1"/>
</dbReference>
<evidence type="ECO:0000313" key="4">
    <source>
        <dbReference type="Proteomes" id="UP000193377"/>
    </source>
</evidence>
<dbReference type="SUPFAM" id="SSF53335">
    <property type="entry name" value="S-adenosyl-L-methionine-dependent methyltransferases"/>
    <property type="match status" value="1"/>
</dbReference>
<dbReference type="RefSeq" id="WP_201789820.1">
    <property type="nucleotide sequence ID" value="NZ_JBBNMR010000002.1"/>
</dbReference>
<accession>A0A1X2Z228</accession>
<organism evidence="3 4">
    <name type="scientific">Bifidobacterium adolescentis</name>
    <dbReference type="NCBI Taxonomy" id="1680"/>
    <lineage>
        <taxon>Bacteria</taxon>
        <taxon>Bacillati</taxon>
        <taxon>Actinomycetota</taxon>
        <taxon>Actinomycetes</taxon>
        <taxon>Bifidobacteriales</taxon>
        <taxon>Bifidobacteriaceae</taxon>
        <taxon>Bifidobacterium</taxon>
    </lineage>
</organism>
<dbReference type="AlphaFoldDB" id="A0A1X2Z228"/>
<dbReference type="GO" id="GO:0008168">
    <property type="term" value="F:methyltransferase activity"/>
    <property type="evidence" value="ECO:0007669"/>
    <property type="project" value="UniProtKB-KW"/>
</dbReference>
<gene>
    <name evidence="3" type="ORF">B0487_1389</name>
</gene>
<dbReference type="PRINTS" id="PR00105">
    <property type="entry name" value="C5METTRFRASE"/>
</dbReference>
<sequence>MENKPIKVASFFAGIGGFDLGFEKAGAKVVWQCEVNPYCLDVLKAHWPNVPRSKDIKTTKVSDIPFADVWVGGFPCQDISVARMSSARKGLHGKQSGLFYDFARLIGEGRPKVILLENVAGILSSNEGRDFATVIRTLADFGYGVAWRMLDSRYFGVPQSRTRVFICGFDGDPEAAARVLFEPECGDRNFEKSRSHGETPAASFKKVVGDPERGYAKELAHCVYAEGPRHTGTDWSRNYVSYPESGEVRRLTPGESERLQGFPTGWTDIYDNTDDSKRYHACGNAVTVPVIAWIANRMVKVLNACDSTGKGE</sequence>
<keyword evidence="1 3" id="KW-0808">Transferase</keyword>
<dbReference type="InterPro" id="IPR050750">
    <property type="entry name" value="C5-MTase"/>
</dbReference>
<feature type="active site" evidence="1">
    <location>
        <position position="76"/>
    </location>
</feature>
<dbReference type="CDD" id="cd00315">
    <property type="entry name" value="Cyt_C5_DNA_methylase"/>
    <property type="match status" value="1"/>
</dbReference>
<dbReference type="Gene3D" id="3.40.50.150">
    <property type="entry name" value="Vaccinia Virus protein VP39"/>
    <property type="match status" value="1"/>
</dbReference>
<protein>
    <submittedName>
        <fullName evidence="3">DNA methyltransferase</fullName>
    </submittedName>
</protein>
<evidence type="ECO:0000313" key="3">
    <source>
        <dbReference type="EMBL" id="OSG88468.1"/>
    </source>
</evidence>
<name>A0A1X2Z228_BIFAD</name>
<reference evidence="3 4" key="1">
    <citation type="journal article" date="2016" name="Sci. Rep.">
        <title>Evaluation of genetic diversity among strains of the human gut commensal Bifidobacterium adolescentis.</title>
        <authorList>
            <person name="Duranti S."/>
            <person name="Milani C."/>
            <person name="Lugli G.A."/>
            <person name="Mancabelli L."/>
            <person name="Turroni F."/>
            <person name="Ferrario C."/>
            <person name="Mangifesta M."/>
            <person name="Viappiani A."/>
            <person name="Sanchez B."/>
            <person name="Margolles A."/>
            <person name="van Sinderen D."/>
            <person name="Ventura M."/>
        </authorList>
    </citation>
    <scope>NUCLEOTIDE SEQUENCE [LARGE SCALE GENOMIC DNA]</scope>
    <source>
        <strain evidence="3 4">487B</strain>
    </source>
</reference>
<dbReference type="Proteomes" id="UP000193377">
    <property type="component" value="Unassembled WGS sequence"/>
</dbReference>
<comment type="similarity">
    <text evidence="1 2">Belongs to the class I-like SAM-binding methyltransferase superfamily. C5-methyltransferase family.</text>
</comment>
<dbReference type="PROSITE" id="PS51679">
    <property type="entry name" value="SAM_MT_C5"/>
    <property type="match status" value="1"/>
</dbReference>
<dbReference type="GO" id="GO:0032259">
    <property type="term" value="P:methylation"/>
    <property type="evidence" value="ECO:0007669"/>
    <property type="project" value="UniProtKB-KW"/>
</dbReference>
<keyword evidence="1 3" id="KW-0489">Methyltransferase</keyword>
<dbReference type="PANTHER" id="PTHR46098">
    <property type="entry name" value="TRNA (CYTOSINE(38)-C(5))-METHYLTRANSFERASE"/>
    <property type="match status" value="1"/>
</dbReference>
<evidence type="ECO:0000256" key="1">
    <source>
        <dbReference type="PROSITE-ProRule" id="PRU01016"/>
    </source>
</evidence>
<dbReference type="InterPro" id="IPR029063">
    <property type="entry name" value="SAM-dependent_MTases_sf"/>
</dbReference>
<comment type="caution">
    <text evidence="3">The sequence shown here is derived from an EMBL/GenBank/DDBJ whole genome shotgun (WGS) entry which is preliminary data.</text>
</comment>
<dbReference type="PANTHER" id="PTHR46098:SF1">
    <property type="entry name" value="TRNA (CYTOSINE(38)-C(5))-METHYLTRANSFERASE"/>
    <property type="match status" value="1"/>
</dbReference>
<dbReference type="InterPro" id="IPR001525">
    <property type="entry name" value="C5_MeTfrase"/>
</dbReference>
<evidence type="ECO:0000256" key="2">
    <source>
        <dbReference type="RuleBase" id="RU000416"/>
    </source>
</evidence>
<keyword evidence="1" id="KW-0949">S-adenosyl-L-methionine</keyword>